<dbReference type="GO" id="GO:0016747">
    <property type="term" value="F:acyltransferase activity, transferring groups other than amino-acyl groups"/>
    <property type="evidence" value="ECO:0007669"/>
    <property type="project" value="InterPro"/>
</dbReference>
<dbReference type="PROSITE" id="PS51186">
    <property type="entry name" value="GNAT"/>
    <property type="match status" value="1"/>
</dbReference>
<feature type="domain" description="N-acetyltransferase" evidence="1">
    <location>
        <begin position="21"/>
        <end position="151"/>
    </location>
</feature>
<dbReference type="InterPro" id="IPR000182">
    <property type="entry name" value="GNAT_dom"/>
</dbReference>
<dbReference type="Gene3D" id="3.40.630.30">
    <property type="match status" value="1"/>
</dbReference>
<name>A0A3R0UFI7_SALER</name>
<reference evidence="2 3" key="1">
    <citation type="submission" date="2018-10" db="EMBL/GenBank/DDBJ databases">
        <authorList>
            <consortium name="PulseNet: The National Subtyping Network for Foodborne Disease Surveillance"/>
            <person name="Tarr C.L."/>
            <person name="Trees E."/>
            <person name="Katz L.S."/>
            <person name="Carleton-Romer H.A."/>
            <person name="Stroika S."/>
            <person name="Kucerova Z."/>
            <person name="Roache K.F."/>
            <person name="Sabol A.L."/>
            <person name="Besser J."/>
            <person name="Gerner-Smidt P."/>
        </authorList>
    </citation>
    <scope>NUCLEOTIDE SEQUENCE [LARGE SCALE GENOMIC DNA]</scope>
    <source>
        <strain evidence="2 3">PNUSAS056479</strain>
    </source>
</reference>
<dbReference type="Proteomes" id="UP000885317">
    <property type="component" value="Unassembled WGS sequence"/>
</dbReference>
<gene>
    <name evidence="2" type="ORF">EBH50_27230</name>
</gene>
<dbReference type="AlphaFoldDB" id="A0A3R0UFI7"/>
<sequence length="151" mass="17693">MLINLFCQILDIYNKIRNKYYQTRRFLSILPHLKKMDVKLNTKSYPDVFRVSAELNNVEICRAVVIVRGECTILEYLFIEDDFMLFNMSLKNRGVGTKVLNEVIQLARKRGCKNISGEMKKSSINKLTRFYGKSGFKITGDRFGYDLRDDE</sequence>
<organism evidence="2 3">
    <name type="scientific">Salmonella enterica</name>
    <name type="common">Salmonella choleraesuis</name>
    <dbReference type="NCBI Taxonomy" id="28901"/>
    <lineage>
        <taxon>Bacteria</taxon>
        <taxon>Pseudomonadati</taxon>
        <taxon>Pseudomonadota</taxon>
        <taxon>Gammaproteobacteria</taxon>
        <taxon>Enterobacterales</taxon>
        <taxon>Enterobacteriaceae</taxon>
        <taxon>Salmonella</taxon>
    </lineage>
</organism>
<dbReference type="EMBL" id="RUTY01000057">
    <property type="protein sequence ID" value="MLE33514.1"/>
    <property type="molecule type" value="Genomic_DNA"/>
</dbReference>
<evidence type="ECO:0000313" key="2">
    <source>
        <dbReference type="EMBL" id="MLE33514.1"/>
    </source>
</evidence>
<dbReference type="InterPro" id="IPR016181">
    <property type="entry name" value="Acyl_CoA_acyltransferase"/>
</dbReference>
<dbReference type="CDD" id="cd04301">
    <property type="entry name" value="NAT_SF"/>
    <property type="match status" value="1"/>
</dbReference>
<evidence type="ECO:0000259" key="1">
    <source>
        <dbReference type="PROSITE" id="PS51186"/>
    </source>
</evidence>
<dbReference type="Pfam" id="PF00583">
    <property type="entry name" value="Acetyltransf_1"/>
    <property type="match status" value="1"/>
</dbReference>
<evidence type="ECO:0000313" key="3">
    <source>
        <dbReference type="Proteomes" id="UP000885317"/>
    </source>
</evidence>
<keyword evidence="2" id="KW-0808">Transferase</keyword>
<accession>A0A3R0UFI7</accession>
<comment type="caution">
    <text evidence="2">The sequence shown here is derived from an EMBL/GenBank/DDBJ whole genome shotgun (WGS) entry which is preliminary data.</text>
</comment>
<protein>
    <submittedName>
        <fullName evidence="2">GNAT family N-acetyltransferase</fullName>
    </submittedName>
</protein>
<proteinExistence type="predicted"/>
<dbReference type="SUPFAM" id="SSF55729">
    <property type="entry name" value="Acyl-CoA N-acyltransferases (Nat)"/>
    <property type="match status" value="1"/>
</dbReference>